<dbReference type="CDD" id="cd00047">
    <property type="entry name" value="PTPc"/>
    <property type="match status" value="1"/>
</dbReference>
<reference evidence="4" key="1">
    <citation type="submission" date="2022-01" db="EMBL/GenBank/DDBJ databases">
        <title>Comparative genomics reveals a dynamic genome evolution in the ectomycorrhizal milk-cap (Lactarius) mushrooms.</title>
        <authorList>
            <consortium name="DOE Joint Genome Institute"/>
            <person name="Lebreton A."/>
            <person name="Tang N."/>
            <person name="Kuo A."/>
            <person name="LaButti K."/>
            <person name="Drula E."/>
            <person name="Barry K."/>
            <person name="Clum A."/>
            <person name="Lipzen A."/>
            <person name="Mousain D."/>
            <person name="Ng V."/>
            <person name="Wang R."/>
            <person name="Wang X."/>
            <person name="Dai Y."/>
            <person name="Henrissat B."/>
            <person name="Grigoriev I.V."/>
            <person name="Guerin-Laguette A."/>
            <person name="Yu F."/>
            <person name="Martin F.M."/>
        </authorList>
    </citation>
    <scope>NUCLEOTIDE SEQUENCE</scope>
    <source>
        <strain evidence="4">QP</strain>
    </source>
</reference>
<dbReference type="Gene3D" id="3.90.190.10">
    <property type="entry name" value="Protein tyrosine phosphatase superfamily"/>
    <property type="match status" value="1"/>
</dbReference>
<evidence type="ECO:0000313" key="4">
    <source>
        <dbReference type="EMBL" id="KAH8991961.1"/>
    </source>
</evidence>
<comment type="similarity">
    <text evidence="1">Belongs to the protein-tyrosine phosphatase family. Non-receptor class subfamily.</text>
</comment>
<keyword evidence="5" id="KW-1185">Reference proteome</keyword>
<protein>
    <submittedName>
        <fullName evidence="4">Phosphatases II</fullName>
    </submittedName>
</protein>
<evidence type="ECO:0000256" key="1">
    <source>
        <dbReference type="ARBA" id="ARBA00009649"/>
    </source>
</evidence>
<dbReference type="EMBL" id="JAKELL010000024">
    <property type="protein sequence ID" value="KAH8991961.1"/>
    <property type="molecule type" value="Genomic_DNA"/>
</dbReference>
<accession>A0AAD4LFQ7</accession>
<dbReference type="SMART" id="SM00404">
    <property type="entry name" value="PTPc_motif"/>
    <property type="match status" value="1"/>
</dbReference>
<evidence type="ECO:0000259" key="2">
    <source>
        <dbReference type="PROSITE" id="PS50055"/>
    </source>
</evidence>
<dbReference type="Proteomes" id="UP001201163">
    <property type="component" value="Unassembled WGS sequence"/>
</dbReference>
<dbReference type="GO" id="GO:0004725">
    <property type="term" value="F:protein tyrosine phosphatase activity"/>
    <property type="evidence" value="ECO:0007669"/>
    <property type="project" value="InterPro"/>
</dbReference>
<organism evidence="4 5">
    <name type="scientific">Lactarius akahatsu</name>
    <dbReference type="NCBI Taxonomy" id="416441"/>
    <lineage>
        <taxon>Eukaryota</taxon>
        <taxon>Fungi</taxon>
        <taxon>Dikarya</taxon>
        <taxon>Basidiomycota</taxon>
        <taxon>Agaricomycotina</taxon>
        <taxon>Agaricomycetes</taxon>
        <taxon>Russulales</taxon>
        <taxon>Russulaceae</taxon>
        <taxon>Lactarius</taxon>
    </lineage>
</organism>
<dbReference type="PRINTS" id="PR00700">
    <property type="entry name" value="PRTYPHPHTASE"/>
</dbReference>
<dbReference type="PROSITE" id="PS50056">
    <property type="entry name" value="TYR_PHOSPHATASE_2"/>
    <property type="match status" value="1"/>
</dbReference>
<dbReference type="PANTHER" id="PTHR19134:SF449">
    <property type="entry name" value="TYROSINE-PROTEIN PHOSPHATASE 1"/>
    <property type="match status" value="1"/>
</dbReference>
<feature type="domain" description="Tyrosine-protein phosphatase" evidence="2">
    <location>
        <begin position="99"/>
        <end position="396"/>
    </location>
</feature>
<evidence type="ECO:0000313" key="5">
    <source>
        <dbReference type="Proteomes" id="UP001201163"/>
    </source>
</evidence>
<dbReference type="SMART" id="SM00194">
    <property type="entry name" value="PTPc"/>
    <property type="match status" value="1"/>
</dbReference>
<dbReference type="Pfam" id="PF00102">
    <property type="entry name" value="Y_phosphatase"/>
    <property type="match status" value="2"/>
</dbReference>
<dbReference type="InterPro" id="IPR003595">
    <property type="entry name" value="Tyr_Pase_cat"/>
</dbReference>
<dbReference type="InterPro" id="IPR000387">
    <property type="entry name" value="Tyr_Pase_dom"/>
</dbReference>
<dbReference type="PROSITE" id="PS50055">
    <property type="entry name" value="TYR_PHOSPHATASE_PTP"/>
    <property type="match status" value="1"/>
</dbReference>
<dbReference type="InterPro" id="IPR029021">
    <property type="entry name" value="Prot-tyrosine_phosphatase-like"/>
</dbReference>
<dbReference type="InterPro" id="IPR050348">
    <property type="entry name" value="Protein-Tyr_Phosphatase"/>
</dbReference>
<sequence length="407" mass="44728">MRRVNIRVGCLVSGSTTMPPPIPSWLQKAYNQDHITNVWRILSDREYSRICARSLSVSRSHSEPNACRPTPPLPALSSGAHPDGKLADHYSTALGCSLENQCRNRYSDIQPYDRTRVAAGDRYFNANWVREHAGGRWAIATQAPLPSTTHEFLSIIAGIHPPLIPPVDPSSKFTRVRTVVQLTPYLESGRQKAHPYFPFEPGESRVVHPSKDSSELPSLKLTLVKTELIESANCVACTVSIAPTSGEEPIIPVVFRHLLYGAWPDNGIPEPEDRASLLRFIRLVDNTNKDLSGLEATADVEPPIMVHCSAGVGRTGSFIALCSLLRSNGLFSMPNPNTTVRAAVHPPLPQSPLGPLPESISWDEVSGEVDSLREQRPGMVQRPEQVLLVYEILIGAFILMAKGNVIH</sequence>
<evidence type="ECO:0000259" key="3">
    <source>
        <dbReference type="PROSITE" id="PS50056"/>
    </source>
</evidence>
<gene>
    <name evidence="4" type="ORF">EDB92DRAFT_1859213</name>
</gene>
<dbReference type="SUPFAM" id="SSF52799">
    <property type="entry name" value="(Phosphotyrosine protein) phosphatases II"/>
    <property type="match status" value="1"/>
</dbReference>
<dbReference type="InterPro" id="IPR000242">
    <property type="entry name" value="PTP_cat"/>
</dbReference>
<proteinExistence type="inferred from homology"/>
<feature type="domain" description="Tyrosine specific protein phosphatases" evidence="3">
    <location>
        <begin position="278"/>
        <end position="387"/>
    </location>
</feature>
<dbReference type="PANTHER" id="PTHR19134">
    <property type="entry name" value="RECEPTOR-TYPE TYROSINE-PROTEIN PHOSPHATASE"/>
    <property type="match status" value="1"/>
</dbReference>
<dbReference type="InterPro" id="IPR016130">
    <property type="entry name" value="Tyr_Pase_AS"/>
</dbReference>
<name>A0AAD4LFQ7_9AGAM</name>
<dbReference type="PROSITE" id="PS00383">
    <property type="entry name" value="TYR_PHOSPHATASE_1"/>
    <property type="match status" value="1"/>
</dbReference>
<comment type="caution">
    <text evidence="4">The sequence shown here is derived from an EMBL/GenBank/DDBJ whole genome shotgun (WGS) entry which is preliminary data.</text>
</comment>
<dbReference type="AlphaFoldDB" id="A0AAD4LFQ7"/>